<dbReference type="AlphaFoldDB" id="A0A176RUF2"/>
<comment type="caution">
    <text evidence="2">The sequence shown here is derived from an EMBL/GenBank/DDBJ whole genome shotgun (WGS) entry which is preliminary data.</text>
</comment>
<dbReference type="EMBL" id="LUTY01002821">
    <property type="protein sequence ID" value="OAD19383.1"/>
    <property type="molecule type" value="Genomic_DNA"/>
</dbReference>
<accession>A0A176RUF2</accession>
<sequence length="62" mass="7190">MFEHISNFAQGRAVLTINRKHFIRLHRLQPEHAGIIVCTFDPNFVGQARRIHEAINGGFIFF</sequence>
<evidence type="ECO:0000313" key="3">
    <source>
        <dbReference type="Proteomes" id="UP000076962"/>
    </source>
</evidence>
<keyword evidence="3" id="KW-1185">Reference proteome</keyword>
<evidence type="ECO:0000259" key="1">
    <source>
        <dbReference type="Pfam" id="PF18480"/>
    </source>
</evidence>
<dbReference type="Proteomes" id="UP000076962">
    <property type="component" value="Unassembled WGS sequence"/>
</dbReference>
<proteinExistence type="predicted"/>
<evidence type="ECO:0000313" key="2">
    <source>
        <dbReference type="EMBL" id="OAD19383.1"/>
    </source>
</evidence>
<organism evidence="2 3">
    <name type="scientific">Candidatus Thiomargarita nelsonii</name>
    <dbReference type="NCBI Taxonomy" id="1003181"/>
    <lineage>
        <taxon>Bacteria</taxon>
        <taxon>Pseudomonadati</taxon>
        <taxon>Pseudomonadota</taxon>
        <taxon>Gammaproteobacteria</taxon>
        <taxon>Thiotrichales</taxon>
        <taxon>Thiotrichaceae</taxon>
        <taxon>Thiomargarita</taxon>
    </lineage>
</organism>
<feature type="domain" description="DUF5615" evidence="1">
    <location>
        <begin position="9"/>
        <end position="56"/>
    </location>
</feature>
<dbReference type="InterPro" id="IPR041049">
    <property type="entry name" value="DUF5615"/>
</dbReference>
<dbReference type="Pfam" id="PF18480">
    <property type="entry name" value="DUF5615"/>
    <property type="match status" value="1"/>
</dbReference>
<reference evidence="2 3" key="1">
    <citation type="submission" date="2016-05" db="EMBL/GenBank/DDBJ databases">
        <title>Single-cell genome of chain-forming Candidatus Thiomargarita nelsonii and comparison to other large sulfur-oxidizing bacteria.</title>
        <authorList>
            <person name="Winkel M."/>
            <person name="Salman V."/>
            <person name="Woyke T."/>
            <person name="Schulz-Vogt H."/>
            <person name="Richter M."/>
            <person name="Flood B."/>
            <person name="Bailey J."/>
            <person name="Amann R."/>
            <person name="Mussmann M."/>
        </authorList>
    </citation>
    <scope>NUCLEOTIDE SEQUENCE [LARGE SCALE GENOMIC DNA]</scope>
    <source>
        <strain evidence="2 3">THI036</strain>
    </source>
</reference>
<gene>
    <name evidence="2" type="ORF">THIOM_004984</name>
</gene>
<protein>
    <recommendedName>
        <fullName evidence="1">DUF5615 domain-containing protein</fullName>
    </recommendedName>
</protein>
<name>A0A176RUF2_9GAMM</name>